<evidence type="ECO:0000313" key="1">
    <source>
        <dbReference type="EMBL" id="RBL99629.1"/>
    </source>
</evidence>
<evidence type="ECO:0000313" key="2">
    <source>
        <dbReference type="Proteomes" id="UP000252167"/>
    </source>
</evidence>
<protein>
    <submittedName>
        <fullName evidence="1">Uncharacterized protein</fullName>
    </submittedName>
</protein>
<sequence length="84" mass="10182">MAANEFLPSMHLNMLYQPVEHYSICEIRQYLLCTRIFLQQELLHGACVNCVRLIMIRFSFMDDFYYRQLLISKSMFYSELCQRI</sequence>
<keyword evidence="2" id="KW-1185">Reference proteome</keyword>
<reference evidence="1 2" key="1">
    <citation type="submission" date="2018-01" db="EMBL/GenBank/DDBJ databases">
        <title>Glutamicibacter soli strain NHPC-3 Whole genome sequence and assembly.</title>
        <authorList>
            <person name="Choudhury P."/>
            <person name="Gupta D."/>
            <person name="Sengupta K."/>
            <person name="Jawed A."/>
            <person name="Sultana N."/>
            <person name="Saha P."/>
        </authorList>
    </citation>
    <scope>NUCLEOTIDE SEQUENCE [LARGE SCALE GENOMIC DNA]</scope>
    <source>
        <strain evidence="1 2">NHPC-3</strain>
    </source>
</reference>
<organism evidence="1 2">
    <name type="scientific">Glutamicibacter soli</name>
    <dbReference type="NCBI Taxonomy" id="453836"/>
    <lineage>
        <taxon>Bacteria</taxon>
        <taxon>Bacillati</taxon>
        <taxon>Actinomycetota</taxon>
        <taxon>Actinomycetes</taxon>
        <taxon>Micrococcales</taxon>
        <taxon>Micrococcaceae</taxon>
        <taxon>Glutamicibacter</taxon>
    </lineage>
</organism>
<dbReference type="EMBL" id="POAF01000007">
    <property type="protein sequence ID" value="RBL99629.1"/>
    <property type="molecule type" value="Genomic_DNA"/>
</dbReference>
<dbReference type="AlphaFoldDB" id="A0A365YBD0"/>
<accession>A0A365YBD0</accession>
<gene>
    <name evidence="1" type="ORF">C1H84_14535</name>
</gene>
<comment type="caution">
    <text evidence="1">The sequence shown here is derived from an EMBL/GenBank/DDBJ whole genome shotgun (WGS) entry which is preliminary data.</text>
</comment>
<proteinExistence type="predicted"/>
<dbReference type="Proteomes" id="UP000252167">
    <property type="component" value="Unassembled WGS sequence"/>
</dbReference>
<name>A0A365YBD0_9MICC</name>